<dbReference type="Proteomes" id="UP000565468">
    <property type="component" value="Unassembled WGS sequence"/>
</dbReference>
<dbReference type="RefSeq" id="WP_169505816.1">
    <property type="nucleotide sequence ID" value="NZ_JABBPN010000014.1"/>
</dbReference>
<proteinExistence type="predicted"/>
<name>A0A848M762_PAELE</name>
<comment type="caution">
    <text evidence="2">The sequence shown here is derived from an EMBL/GenBank/DDBJ whole genome shotgun (WGS) entry which is preliminary data.</text>
</comment>
<dbReference type="PROSITE" id="PS51257">
    <property type="entry name" value="PROKAR_LIPOPROTEIN"/>
    <property type="match status" value="1"/>
</dbReference>
<evidence type="ECO:0000313" key="3">
    <source>
        <dbReference type="Proteomes" id="UP000565468"/>
    </source>
</evidence>
<feature type="chain" id="PRO_5032352903" evidence="1">
    <location>
        <begin position="20"/>
        <end position="221"/>
    </location>
</feature>
<organism evidence="2 3">
    <name type="scientific">Paenibacillus lemnae</name>
    <dbReference type="NCBI Taxonomy" id="1330551"/>
    <lineage>
        <taxon>Bacteria</taxon>
        <taxon>Bacillati</taxon>
        <taxon>Bacillota</taxon>
        <taxon>Bacilli</taxon>
        <taxon>Bacillales</taxon>
        <taxon>Paenibacillaceae</taxon>
        <taxon>Paenibacillus</taxon>
    </lineage>
</organism>
<reference evidence="2 3" key="1">
    <citation type="submission" date="2020-04" db="EMBL/GenBank/DDBJ databases">
        <title>Paenibacillus algicola sp. nov., a novel marine bacterium producing alginate lyase.</title>
        <authorList>
            <person name="Huang H."/>
        </authorList>
    </citation>
    <scope>NUCLEOTIDE SEQUENCE [LARGE SCALE GENOMIC DNA]</scope>
    <source>
        <strain evidence="2 3">L7-75</strain>
    </source>
</reference>
<feature type="signal peptide" evidence="1">
    <location>
        <begin position="1"/>
        <end position="19"/>
    </location>
</feature>
<protein>
    <submittedName>
        <fullName evidence="2">Uncharacterized protein</fullName>
    </submittedName>
</protein>
<keyword evidence="1" id="KW-0732">Signal</keyword>
<evidence type="ECO:0000313" key="2">
    <source>
        <dbReference type="EMBL" id="NMO97028.1"/>
    </source>
</evidence>
<dbReference type="EMBL" id="JABBPN010000014">
    <property type="protein sequence ID" value="NMO97028.1"/>
    <property type="molecule type" value="Genomic_DNA"/>
</dbReference>
<accession>A0A848M762</accession>
<evidence type="ECO:0000256" key="1">
    <source>
        <dbReference type="SAM" id="SignalP"/>
    </source>
</evidence>
<sequence>MKSIKLLSGLLLLFTIILAACTTESSLGRSEKQQIVNNVKAVEESEFDLTYFNKSYTQYHKVLSEIVSEDYWASTRDEILFGYNGATFSRDDLANMPQEEYDKHKEHMLNIIRGMDMDKLNATVRISDVYKGNQPHQVNIYTIENKELKAQPFTATTKKYTLEKHNEKWLIVDVKQDKFNYESKQAAEELEKRIKALKYQTHDGTVIGYPTVMVLSGVGKE</sequence>
<gene>
    <name evidence="2" type="ORF">HII30_14775</name>
</gene>
<dbReference type="AlphaFoldDB" id="A0A848M762"/>
<keyword evidence="3" id="KW-1185">Reference proteome</keyword>